<reference evidence="2" key="1">
    <citation type="journal article" date="2020" name="mSystems">
        <title>Genome- and Community-Level Interaction Insights into Carbon Utilization and Element Cycling Functions of Hydrothermarchaeota in Hydrothermal Sediment.</title>
        <authorList>
            <person name="Zhou Z."/>
            <person name="Liu Y."/>
            <person name="Xu W."/>
            <person name="Pan J."/>
            <person name="Luo Z.H."/>
            <person name="Li M."/>
        </authorList>
    </citation>
    <scope>NUCLEOTIDE SEQUENCE</scope>
    <source>
        <strain evidence="2">SpSt-997</strain>
    </source>
</reference>
<dbReference type="PRINTS" id="PR00625">
    <property type="entry name" value="JDOMAIN"/>
</dbReference>
<dbReference type="CDD" id="cd06257">
    <property type="entry name" value="DnaJ"/>
    <property type="match status" value="1"/>
</dbReference>
<comment type="caution">
    <text evidence="2">The sequence shown here is derived from an EMBL/GenBank/DDBJ whole genome shotgun (WGS) entry which is preliminary data.</text>
</comment>
<dbReference type="AlphaFoldDB" id="A0A8J4HDN2"/>
<feature type="domain" description="J" evidence="1">
    <location>
        <begin position="4"/>
        <end position="37"/>
    </location>
</feature>
<dbReference type="Pfam" id="PF00226">
    <property type="entry name" value="DnaJ"/>
    <property type="match status" value="1"/>
</dbReference>
<evidence type="ECO:0000259" key="1">
    <source>
        <dbReference type="PROSITE" id="PS50076"/>
    </source>
</evidence>
<name>A0A8J4HDN2_9PROT</name>
<dbReference type="SUPFAM" id="SSF46565">
    <property type="entry name" value="Chaperone J-domain"/>
    <property type="match status" value="1"/>
</dbReference>
<dbReference type="InterPro" id="IPR036869">
    <property type="entry name" value="J_dom_sf"/>
</dbReference>
<accession>A0A8J4HDN2</accession>
<protein>
    <recommendedName>
        <fullName evidence="1">J domain-containing protein</fullName>
    </recommendedName>
</protein>
<evidence type="ECO:0000313" key="2">
    <source>
        <dbReference type="EMBL" id="HGC44282.1"/>
    </source>
</evidence>
<dbReference type="EMBL" id="DTQM01000262">
    <property type="protein sequence ID" value="HGC44282.1"/>
    <property type="molecule type" value="Genomic_DNA"/>
</dbReference>
<sequence length="37" mass="4100">MADDPYQVLGVPRDATEKQIRSAFLKLAKSSHPDSAR</sequence>
<organism evidence="2">
    <name type="scientific">Acidicaldus sp</name>
    <dbReference type="NCBI Taxonomy" id="1872105"/>
    <lineage>
        <taxon>Bacteria</taxon>
        <taxon>Pseudomonadati</taxon>
        <taxon>Pseudomonadota</taxon>
        <taxon>Alphaproteobacteria</taxon>
        <taxon>Acetobacterales</taxon>
        <taxon>Acetobacteraceae</taxon>
        <taxon>Acidicaldus</taxon>
    </lineage>
</organism>
<gene>
    <name evidence="2" type="ORF">ENY07_13835</name>
</gene>
<proteinExistence type="predicted"/>
<dbReference type="Gene3D" id="1.10.287.110">
    <property type="entry name" value="DnaJ domain"/>
    <property type="match status" value="1"/>
</dbReference>
<dbReference type="PROSITE" id="PS50076">
    <property type="entry name" value="DNAJ_2"/>
    <property type="match status" value="1"/>
</dbReference>
<dbReference type="InterPro" id="IPR001623">
    <property type="entry name" value="DnaJ_domain"/>
</dbReference>